<dbReference type="EMBL" id="CP104450">
    <property type="protein sequence ID" value="UXE41081.1"/>
    <property type="molecule type" value="Genomic_DNA"/>
</dbReference>
<accession>A0A9Q9N107</accession>
<dbReference type="AlphaFoldDB" id="A0A9Q9N107"/>
<dbReference type="Proteomes" id="UP001064206">
    <property type="component" value="Chromosome"/>
</dbReference>
<evidence type="ECO:0000313" key="4">
    <source>
        <dbReference type="Proteomes" id="UP001350972"/>
    </source>
</evidence>
<organism evidence="1 3">
    <name type="scientific">Raoultella ornithinolytica</name>
    <name type="common">Klebsiella ornithinolytica</name>
    <dbReference type="NCBI Taxonomy" id="54291"/>
    <lineage>
        <taxon>Bacteria</taxon>
        <taxon>Pseudomonadati</taxon>
        <taxon>Pseudomonadota</taxon>
        <taxon>Gammaproteobacteria</taxon>
        <taxon>Enterobacterales</taxon>
        <taxon>Enterobacteriaceae</taxon>
        <taxon>Klebsiella/Raoultella group</taxon>
        <taxon>Raoultella</taxon>
    </lineage>
</organism>
<reference evidence="1" key="1">
    <citation type="submission" date="2022-09" db="EMBL/GenBank/DDBJ databases">
        <title>Multidrug resistance Raoultella ornithinolytica Strain MQB_Silv_108.</title>
        <authorList>
            <person name="Quintela-Baluja M."/>
        </authorList>
    </citation>
    <scope>NUCLEOTIDE SEQUENCE</scope>
    <source>
        <strain evidence="1">MQB_Silv_108</strain>
    </source>
</reference>
<evidence type="ECO:0000313" key="1">
    <source>
        <dbReference type="EMBL" id="UXE41081.1"/>
    </source>
</evidence>
<keyword evidence="4" id="KW-1185">Reference proteome</keyword>
<sequence>MDGGGTVTGKSLAANAQETLEASKVTAIKKRPFNGISSKLTDSPSFLRKFSFQIRV</sequence>
<dbReference type="RefSeq" id="WP_223306675.1">
    <property type="nucleotide sequence ID" value="NZ_ABDFAB020000013.1"/>
</dbReference>
<dbReference type="EMBL" id="CP145163">
    <property type="protein sequence ID" value="WWC14494.1"/>
    <property type="molecule type" value="Genomic_DNA"/>
</dbReference>
<evidence type="ECO:0000313" key="2">
    <source>
        <dbReference type="EMBL" id="WWC14494.1"/>
    </source>
</evidence>
<gene>
    <name evidence="2" type="ORF">LM286_08670</name>
    <name evidence="1" type="ORF">N2J37_09245</name>
</gene>
<protein>
    <submittedName>
        <fullName evidence="1">Uncharacterized protein</fullName>
    </submittedName>
</protein>
<evidence type="ECO:0000313" key="3">
    <source>
        <dbReference type="Proteomes" id="UP001064206"/>
    </source>
</evidence>
<name>A0A9Q9N107_RAOOR</name>
<dbReference type="GeneID" id="93753184"/>
<reference evidence="2 4" key="2">
    <citation type="submission" date="2024-02" db="EMBL/GenBank/DDBJ databases">
        <title>Tn5403 promotes plasmid rearrangements and degradation of the Klebsiella pneumoniae carbapenemase (KPC) transposon Tn4401.</title>
        <authorList>
            <person name="Sheppard A.E."/>
            <person name="Barry K.E."/>
            <person name="Parikh H.I."/>
            <person name="Vegesana K."/>
            <person name="Sebra R."/>
            <person name="George S."/>
            <person name="Sanderson N.D."/>
            <person name="Stoesser N."/>
            <person name="Eyre D.W."/>
            <person name="Crook D.W."/>
            <person name="Walker A.S."/>
            <person name="Mathers A.J."/>
        </authorList>
    </citation>
    <scope>NUCLEOTIDE SEQUENCE [LARGE SCALE GENOMIC DNA]</scope>
    <source>
        <strain evidence="2 4">CAV1921</strain>
    </source>
</reference>
<dbReference type="Proteomes" id="UP001350972">
    <property type="component" value="Chromosome"/>
</dbReference>
<proteinExistence type="predicted"/>